<dbReference type="SUPFAM" id="SSF160631">
    <property type="entry name" value="SMI1/KNR4-like"/>
    <property type="match status" value="1"/>
</dbReference>
<dbReference type="Gene3D" id="1.25.40.10">
    <property type="entry name" value="Tetratricopeptide repeat domain"/>
    <property type="match status" value="1"/>
</dbReference>
<dbReference type="AlphaFoldDB" id="A0A329MI45"/>
<sequence>MEKSLLKQLNLWHQNKEYDKIIAAILEIPEQDRDYDAVSHLARAMNNLDRYEEAVQQLLTIEKQGENDPLWHFRLGYSYYYLSEYEGAVREFEMASTLDPADQSALEFLDWSRSGAEKQKKRARKKAKPLQTASGQSKNNGTGKAPFEDFDFTGFWDDCDYALKEYVAEPPTDELVASIEEELGYKLPASYIAMMKLHNGGMPVNTCFPTEDETSWSEDHIAITGIMGIGREKLYALCGELGSKFMIEEWGYPDIGVVICDCPSAGHDVVMLDYRACGRDGEPEVIHVDQEGDYKITFLAENFEAFIRGLVNEDVYDTSEEDKQEALRKVAGGAFSPLLSELCAHVTEVENIEGIIRAVCTRIVEEKGFFALHADELSTLMYDLQFWLYTKSYPSTDRETYLEAYKSMIAFGGAFGTGGYAPGFITDWLDDRIGQGMITEKDGVLSFTDRALEALLEKLNGFASAGNALEASGLINIAEKIKPFQLVEHDSGNISMILDVGTYKHEVFQTRVDEGFEGNGYDWGSVAAVFLEEKMPHLADIVRFDPEGSMFCAYSGNREAMQNFAIGFKDACEDDAVFRDLFSRAELD</sequence>
<accession>A0A329MI45</accession>
<feature type="repeat" description="TPR" evidence="1">
    <location>
        <begin position="69"/>
        <end position="102"/>
    </location>
</feature>
<dbReference type="InterPro" id="IPR018958">
    <property type="entry name" value="Knr4/Smi1-like_dom"/>
</dbReference>
<feature type="compositionally biased region" description="Polar residues" evidence="2">
    <location>
        <begin position="131"/>
        <end position="142"/>
    </location>
</feature>
<dbReference type="SMART" id="SM00860">
    <property type="entry name" value="SMI1_KNR4"/>
    <property type="match status" value="1"/>
</dbReference>
<dbReference type="PROSITE" id="PS50005">
    <property type="entry name" value="TPR"/>
    <property type="match status" value="1"/>
</dbReference>
<feature type="compositionally biased region" description="Basic residues" evidence="2">
    <location>
        <begin position="119"/>
        <end position="128"/>
    </location>
</feature>
<keyword evidence="5" id="KW-1185">Reference proteome</keyword>
<dbReference type="InterPro" id="IPR028956">
    <property type="entry name" value="Imm51"/>
</dbReference>
<evidence type="ECO:0000256" key="1">
    <source>
        <dbReference type="PROSITE-ProRule" id="PRU00339"/>
    </source>
</evidence>
<feature type="region of interest" description="Disordered" evidence="2">
    <location>
        <begin position="117"/>
        <end position="145"/>
    </location>
</feature>
<reference evidence="4 5" key="1">
    <citation type="journal article" date="2009" name="Int. J. Syst. Evol. Microbiol.">
        <title>Paenibacillus contaminans sp. nov., isolated from a contaminated laboratory plate.</title>
        <authorList>
            <person name="Chou J.H."/>
            <person name="Lee J.H."/>
            <person name="Lin M.C."/>
            <person name="Chang P.S."/>
            <person name="Arun A.B."/>
            <person name="Young C.C."/>
            <person name="Chen W.M."/>
        </authorList>
    </citation>
    <scope>NUCLEOTIDE SEQUENCE [LARGE SCALE GENOMIC DNA]</scope>
    <source>
        <strain evidence="4 5">CKOBP-6</strain>
    </source>
</reference>
<name>A0A329MI45_9BACL</name>
<dbReference type="Proteomes" id="UP000250369">
    <property type="component" value="Unassembled WGS sequence"/>
</dbReference>
<dbReference type="Pfam" id="PF14568">
    <property type="entry name" value="SUKH_6"/>
    <property type="match status" value="1"/>
</dbReference>
<dbReference type="InterPro" id="IPR011990">
    <property type="entry name" value="TPR-like_helical_dom_sf"/>
</dbReference>
<protein>
    <submittedName>
        <fullName evidence="4">Glucan biosynthesis protein</fullName>
    </submittedName>
</protein>
<dbReference type="SUPFAM" id="SSF48452">
    <property type="entry name" value="TPR-like"/>
    <property type="match status" value="1"/>
</dbReference>
<evidence type="ECO:0000313" key="5">
    <source>
        <dbReference type="Proteomes" id="UP000250369"/>
    </source>
</evidence>
<dbReference type="RefSeq" id="WP_113032760.1">
    <property type="nucleotide sequence ID" value="NZ_QMFB01000012.1"/>
</dbReference>
<dbReference type="Pfam" id="PF15595">
    <property type="entry name" value="Imm51"/>
    <property type="match status" value="1"/>
</dbReference>
<evidence type="ECO:0000259" key="3">
    <source>
        <dbReference type="SMART" id="SM00860"/>
    </source>
</evidence>
<dbReference type="InterPro" id="IPR037883">
    <property type="entry name" value="Knr4/Smi1-like_sf"/>
</dbReference>
<feature type="domain" description="Knr4/Smi1-like" evidence="3">
    <location>
        <begin position="170"/>
        <end position="309"/>
    </location>
</feature>
<comment type="caution">
    <text evidence="4">The sequence shown here is derived from an EMBL/GenBank/DDBJ whole genome shotgun (WGS) entry which is preliminary data.</text>
</comment>
<dbReference type="EMBL" id="QMFB01000012">
    <property type="protein sequence ID" value="RAV19400.1"/>
    <property type="molecule type" value="Genomic_DNA"/>
</dbReference>
<dbReference type="InterPro" id="IPR019734">
    <property type="entry name" value="TPR_rpt"/>
</dbReference>
<evidence type="ECO:0000313" key="4">
    <source>
        <dbReference type="EMBL" id="RAV19400.1"/>
    </source>
</evidence>
<keyword evidence="1" id="KW-0802">TPR repeat</keyword>
<dbReference type="Gene3D" id="3.40.1580.10">
    <property type="entry name" value="SMI1/KNR4-like"/>
    <property type="match status" value="1"/>
</dbReference>
<gene>
    <name evidence="4" type="ORF">DQG23_20600</name>
</gene>
<organism evidence="4 5">
    <name type="scientific">Paenibacillus contaminans</name>
    <dbReference type="NCBI Taxonomy" id="450362"/>
    <lineage>
        <taxon>Bacteria</taxon>
        <taxon>Bacillati</taxon>
        <taxon>Bacillota</taxon>
        <taxon>Bacilli</taxon>
        <taxon>Bacillales</taxon>
        <taxon>Paenibacillaceae</taxon>
        <taxon>Paenibacillus</taxon>
    </lineage>
</organism>
<proteinExistence type="predicted"/>
<evidence type="ECO:0000256" key="2">
    <source>
        <dbReference type="SAM" id="MobiDB-lite"/>
    </source>
</evidence>
<dbReference type="OrthoDB" id="8657476at2"/>